<accession>A0A7G2CAX8</accession>
<organism evidence="2 3">
    <name type="scientific">Angomonas deanei</name>
    <dbReference type="NCBI Taxonomy" id="59799"/>
    <lineage>
        <taxon>Eukaryota</taxon>
        <taxon>Discoba</taxon>
        <taxon>Euglenozoa</taxon>
        <taxon>Kinetoplastea</taxon>
        <taxon>Metakinetoplastina</taxon>
        <taxon>Trypanosomatida</taxon>
        <taxon>Trypanosomatidae</taxon>
        <taxon>Strigomonadinae</taxon>
        <taxon>Angomonas</taxon>
    </lineage>
</organism>
<dbReference type="VEuPathDB" id="TriTrypDB:ADEAN_000369200"/>
<dbReference type="AlphaFoldDB" id="A0A7G2CAX8"/>
<evidence type="ECO:0000313" key="3">
    <source>
        <dbReference type="Proteomes" id="UP000515908"/>
    </source>
</evidence>
<gene>
    <name evidence="2" type="ORF">ADEAN_000369200</name>
</gene>
<evidence type="ECO:0000256" key="1">
    <source>
        <dbReference type="SAM" id="MobiDB-lite"/>
    </source>
</evidence>
<protein>
    <submittedName>
        <fullName evidence="2">Uncharacterized protein</fullName>
    </submittedName>
</protein>
<feature type="compositionally biased region" description="Basic residues" evidence="1">
    <location>
        <begin position="593"/>
        <end position="602"/>
    </location>
</feature>
<feature type="region of interest" description="Disordered" evidence="1">
    <location>
        <begin position="277"/>
        <end position="297"/>
    </location>
</feature>
<feature type="compositionally biased region" description="Polar residues" evidence="1">
    <location>
        <begin position="416"/>
        <end position="430"/>
    </location>
</feature>
<feature type="region of interest" description="Disordered" evidence="1">
    <location>
        <begin position="335"/>
        <end position="602"/>
    </location>
</feature>
<proteinExistence type="predicted"/>
<evidence type="ECO:0000313" key="2">
    <source>
        <dbReference type="EMBL" id="CAD2216231.1"/>
    </source>
</evidence>
<keyword evidence="3" id="KW-1185">Reference proteome</keyword>
<reference evidence="2 3" key="1">
    <citation type="submission" date="2020-08" db="EMBL/GenBank/DDBJ databases">
        <authorList>
            <person name="Newling K."/>
            <person name="Davey J."/>
            <person name="Forrester S."/>
        </authorList>
    </citation>
    <scope>NUCLEOTIDE SEQUENCE [LARGE SCALE GENOMIC DNA]</scope>
    <source>
        <strain evidence="3">Crithidia deanei Carvalho (ATCC PRA-265)</strain>
    </source>
</reference>
<sequence>MEPRTLSVSGRTVDAGKCSVVRPVVNGKKTQSTIIAADGTTMTGAPVDPMFNPRWTTHDEAAFKEMPLVELKETEQRLRSLLVGAIETLSIRMSLEVSEEDGCPVLGSIADRSMRRIAGEAFEFSSSSDLRAHADLVDTLADADTRREVVDSSIKDLNVLLKDWTLITDHSQFNEFLSNRERLMTDAWSTRLLFAVRRILLSYQIDPAFMLQERREAVLHFVEHEVALVILIRGGQDRTAPFQLEVPPLMELRGVSIPSFRNESTVTPTDAAEHTISKTSQHHSELTVGNHGDETPSMAHTLLASETLKHSTSEAASGLLRWEDLPQEGDEYWQEDTDPATAEHTTPESEPNPVPRIIKTRPKRPPTEALDDEEAKESTNVPRPHPVTASPVKKMVPPAPKETPSGPGNDRRLRRTSSSVFRVDSRNSLNPDPVPEVVDIRSRSPVVELAPADPDPPTVTRRDQRRKSSVVRSISPTSPRAREERKPSVGNRESSRSPRPYHRAISPQRDVQVLVQGQHVVKPYTEPADEEPNPDQPATTVSRVPIISRGRSPSSKRNPCAPQKYTRSRSRHSVADDATLIPDVPKAVVTHRAGSRGRKNTH</sequence>
<dbReference type="Proteomes" id="UP000515908">
    <property type="component" value="Chromosome 06"/>
</dbReference>
<name>A0A7G2CAX8_9TRYP</name>
<dbReference type="EMBL" id="LR877150">
    <property type="protein sequence ID" value="CAD2216231.1"/>
    <property type="molecule type" value="Genomic_DNA"/>
</dbReference>